<dbReference type="InterPro" id="IPR003141">
    <property type="entry name" value="Pol/His_phosphatase_N"/>
</dbReference>
<dbReference type="SMART" id="SM00481">
    <property type="entry name" value="POLIIIAc"/>
    <property type="match status" value="1"/>
</dbReference>
<name>A0A6J6CQ48_9ZZZZ</name>
<dbReference type="EMBL" id="CAEZTD010000010">
    <property type="protein sequence ID" value="CAB4553662.1"/>
    <property type="molecule type" value="Genomic_DNA"/>
</dbReference>
<proteinExistence type="predicted"/>
<dbReference type="Gene3D" id="3.20.20.140">
    <property type="entry name" value="Metal-dependent hydrolases"/>
    <property type="match status" value="1"/>
</dbReference>
<evidence type="ECO:0000259" key="1">
    <source>
        <dbReference type="SMART" id="SM00481"/>
    </source>
</evidence>
<dbReference type="PANTHER" id="PTHR42924">
    <property type="entry name" value="EXONUCLEASE"/>
    <property type="match status" value="1"/>
</dbReference>
<gene>
    <name evidence="2" type="ORF">UFOPK1591_00225</name>
</gene>
<dbReference type="GO" id="GO:0035312">
    <property type="term" value="F:5'-3' DNA exonuclease activity"/>
    <property type="evidence" value="ECO:0007669"/>
    <property type="project" value="TreeGrafter"/>
</dbReference>
<protein>
    <submittedName>
        <fullName evidence="2">Unannotated protein</fullName>
    </submittedName>
</protein>
<dbReference type="Gene3D" id="1.10.150.650">
    <property type="match status" value="1"/>
</dbReference>
<dbReference type="InterPro" id="IPR052018">
    <property type="entry name" value="PHP_domain"/>
</dbReference>
<dbReference type="InterPro" id="IPR004013">
    <property type="entry name" value="PHP_dom"/>
</dbReference>
<dbReference type="InterPro" id="IPR016195">
    <property type="entry name" value="Pol/histidinol_Pase-like"/>
</dbReference>
<dbReference type="Pfam" id="PF02811">
    <property type="entry name" value="PHP"/>
    <property type="match status" value="1"/>
</dbReference>
<feature type="domain" description="Polymerase/histidinol phosphatase N-terminal" evidence="1">
    <location>
        <begin position="11"/>
        <end position="76"/>
    </location>
</feature>
<evidence type="ECO:0000313" key="2">
    <source>
        <dbReference type="EMBL" id="CAB4553662.1"/>
    </source>
</evidence>
<organism evidence="2">
    <name type="scientific">freshwater metagenome</name>
    <dbReference type="NCBI Taxonomy" id="449393"/>
    <lineage>
        <taxon>unclassified sequences</taxon>
        <taxon>metagenomes</taxon>
        <taxon>ecological metagenomes</taxon>
    </lineage>
</organism>
<dbReference type="PANTHER" id="PTHR42924:SF3">
    <property type="entry name" value="POLYMERASE_HISTIDINOL PHOSPHATASE N-TERMINAL DOMAIN-CONTAINING PROTEIN"/>
    <property type="match status" value="1"/>
</dbReference>
<dbReference type="CDD" id="cd07438">
    <property type="entry name" value="PHP_HisPPase_AMP"/>
    <property type="match status" value="1"/>
</dbReference>
<dbReference type="AlphaFoldDB" id="A0A6J6CQ48"/>
<dbReference type="GO" id="GO:0004534">
    <property type="term" value="F:5'-3' RNA exonuclease activity"/>
    <property type="evidence" value="ECO:0007669"/>
    <property type="project" value="TreeGrafter"/>
</dbReference>
<reference evidence="2" key="1">
    <citation type="submission" date="2020-05" db="EMBL/GenBank/DDBJ databases">
        <authorList>
            <person name="Chiriac C."/>
            <person name="Salcher M."/>
            <person name="Ghai R."/>
            <person name="Kavagutti S V."/>
        </authorList>
    </citation>
    <scope>NUCLEOTIDE SEQUENCE</scope>
</reference>
<sequence length="301" mass="32255">MSGFFRAQSPIDLHLHSTVSDGTDSPADVVRAAHAAGVRTMSLTDHDKTDGWHDAIAECAVLGMTFIPGAELSVSTPNAGGMHLLAYMFDPLDPALSAAMRGVTDGKENRVREIVGRLSPTFDITFDEVLEVAAGAPPQRPHIATVLVKHGYATDVTDAIQRILSSSSPYYVPTPKKPDVLQAIELVRHAGGVPILAHPCARTQNTMPKHHLQTMLEAGLGGLELDHQENRGNNPEALATLWEYHRELDFIVTGSSDYHGANKVNRPGDDTTSEEMLQRLIESARGSSGAAGSEPVFAAAQ</sequence>
<accession>A0A6J6CQ48</accession>
<dbReference type="SUPFAM" id="SSF89550">
    <property type="entry name" value="PHP domain-like"/>
    <property type="match status" value="1"/>
</dbReference>